<dbReference type="Proteomes" id="UP001465976">
    <property type="component" value="Unassembled WGS sequence"/>
</dbReference>
<keyword evidence="1" id="KW-1133">Transmembrane helix</keyword>
<organism evidence="2 3">
    <name type="scientific">Marasmius crinis-equi</name>
    <dbReference type="NCBI Taxonomy" id="585013"/>
    <lineage>
        <taxon>Eukaryota</taxon>
        <taxon>Fungi</taxon>
        <taxon>Dikarya</taxon>
        <taxon>Basidiomycota</taxon>
        <taxon>Agaricomycotina</taxon>
        <taxon>Agaricomycetes</taxon>
        <taxon>Agaricomycetidae</taxon>
        <taxon>Agaricales</taxon>
        <taxon>Marasmiineae</taxon>
        <taxon>Marasmiaceae</taxon>
        <taxon>Marasmius</taxon>
    </lineage>
</organism>
<gene>
    <name evidence="2" type="ORF">V5O48_007335</name>
</gene>
<accession>A0ABR3FH23</accession>
<keyword evidence="1" id="KW-0472">Membrane</keyword>
<evidence type="ECO:0000313" key="3">
    <source>
        <dbReference type="Proteomes" id="UP001465976"/>
    </source>
</evidence>
<dbReference type="EMBL" id="JBAHYK010000380">
    <property type="protein sequence ID" value="KAL0574639.1"/>
    <property type="molecule type" value="Genomic_DNA"/>
</dbReference>
<feature type="transmembrane region" description="Helical" evidence="1">
    <location>
        <begin position="7"/>
        <end position="30"/>
    </location>
</feature>
<evidence type="ECO:0008006" key="4">
    <source>
        <dbReference type="Google" id="ProtNLM"/>
    </source>
</evidence>
<comment type="caution">
    <text evidence="2">The sequence shown here is derived from an EMBL/GenBank/DDBJ whole genome shotgun (WGS) entry which is preliminary data.</text>
</comment>
<protein>
    <recommendedName>
        <fullName evidence="4">F-box domain-containing protein</fullName>
    </recommendedName>
</protein>
<keyword evidence="3" id="KW-1185">Reference proteome</keyword>
<reference evidence="2 3" key="1">
    <citation type="submission" date="2024-02" db="EMBL/GenBank/DDBJ databases">
        <title>A draft genome for the cacao thread blight pathogen Marasmius crinis-equi.</title>
        <authorList>
            <person name="Cohen S.P."/>
            <person name="Baruah I.K."/>
            <person name="Amoako-Attah I."/>
            <person name="Bukari Y."/>
            <person name="Meinhardt L.W."/>
            <person name="Bailey B.A."/>
        </authorList>
    </citation>
    <scope>NUCLEOTIDE SEQUENCE [LARGE SCALE GENOMIC DNA]</scope>
    <source>
        <strain evidence="2 3">GH-76</strain>
    </source>
</reference>
<evidence type="ECO:0000256" key="1">
    <source>
        <dbReference type="SAM" id="Phobius"/>
    </source>
</evidence>
<name>A0ABR3FH23_9AGAR</name>
<keyword evidence="1" id="KW-0812">Transmembrane</keyword>
<evidence type="ECO:0000313" key="2">
    <source>
        <dbReference type="EMBL" id="KAL0574639.1"/>
    </source>
</evidence>
<proteinExistence type="predicted"/>
<sequence>MTSTTASAVFFPIEVIEYIISLLWLSPLSIPERAFLMKSSLLVSSAWQSIFVKVVATDFHIIGPSHGLMFLDMLRGRMQTPIDYPLDTLCRSITIEHANDHLLPGPETQEQQPAGLLFGALIHELHRSPRRFPHLRRLSLELKDYLMETVFERNATLFSRFPKQVTELELNFTYGEDTDPISVQVIKSRGFEKFGLEKVKSADHGVRKLTVLGTSSGVAKEVLSVFGGLERVDLFKQDAWKEVAEPVVPAIEQEENNDEEFLEAEAGLEPTPKSMRSADESWAGSEETLVQSFSKDDLERMLSALRRQLAVI</sequence>